<dbReference type="AlphaFoldDB" id="A0A0Q3RE50"/>
<reference evidence="1 2" key="1">
    <citation type="submission" date="2015-10" db="EMBL/GenBank/DDBJ databases">
        <authorList>
            <person name="Gilbert D.G."/>
        </authorList>
    </citation>
    <scope>NUCLEOTIDE SEQUENCE [LARGE SCALE GENOMIC DNA]</scope>
    <source>
        <strain evidence="1">FVVF132</strain>
    </source>
</reference>
<proteinExistence type="predicted"/>
<dbReference type="EMBL" id="LMAW01001314">
    <property type="protein sequence ID" value="KQK83833.1"/>
    <property type="molecule type" value="Genomic_DNA"/>
</dbReference>
<keyword evidence="2" id="KW-1185">Reference proteome</keyword>
<comment type="caution">
    <text evidence="1">The sequence shown here is derived from an EMBL/GenBank/DDBJ whole genome shotgun (WGS) entry which is preliminary data.</text>
</comment>
<sequence>MHKQVCTPKKQIVIRAVRESLCAVSLAQQAGVSASLSYSRQSAVEEAFFCYVTYILPGKQDNSVWIYRINGKSKNMTLNAVVEAVTTQTVPKKHPQHNDEASKLWYVQSARSLVILKPKMVFLLTVDSLIPMQLSAYNLAREELDLSVPASFAVLTQYQFPGSYQFSIIVSTILKADCWLEVGVDSN</sequence>
<name>A0A0Q3RE50_AMAAE</name>
<dbReference type="Proteomes" id="UP000051836">
    <property type="component" value="Unassembled WGS sequence"/>
</dbReference>
<evidence type="ECO:0000313" key="1">
    <source>
        <dbReference type="EMBL" id="KQK83833.1"/>
    </source>
</evidence>
<accession>A0A0Q3RE50</accession>
<organism evidence="1 2">
    <name type="scientific">Amazona aestiva</name>
    <name type="common">Blue-fronted Amazon parrot</name>
    <dbReference type="NCBI Taxonomy" id="12930"/>
    <lineage>
        <taxon>Eukaryota</taxon>
        <taxon>Metazoa</taxon>
        <taxon>Chordata</taxon>
        <taxon>Craniata</taxon>
        <taxon>Vertebrata</taxon>
        <taxon>Euteleostomi</taxon>
        <taxon>Archelosauria</taxon>
        <taxon>Archosauria</taxon>
        <taxon>Dinosauria</taxon>
        <taxon>Saurischia</taxon>
        <taxon>Theropoda</taxon>
        <taxon>Coelurosauria</taxon>
        <taxon>Aves</taxon>
        <taxon>Neognathae</taxon>
        <taxon>Neoaves</taxon>
        <taxon>Telluraves</taxon>
        <taxon>Australaves</taxon>
        <taxon>Psittaciformes</taxon>
        <taxon>Psittacidae</taxon>
        <taxon>Amazona</taxon>
    </lineage>
</organism>
<evidence type="ECO:0000313" key="2">
    <source>
        <dbReference type="Proteomes" id="UP000051836"/>
    </source>
</evidence>
<protein>
    <submittedName>
        <fullName evidence="1">Uncharacterized protein</fullName>
    </submittedName>
</protein>
<gene>
    <name evidence="1" type="ORF">AAES_55033</name>
</gene>